<dbReference type="OrthoDB" id="9809524at2"/>
<dbReference type="Pfam" id="PF02583">
    <property type="entry name" value="Trns_repr_metal"/>
    <property type="match status" value="1"/>
</dbReference>
<dbReference type="AlphaFoldDB" id="A0A4P6KE35"/>
<dbReference type="EMBL" id="CP035806">
    <property type="protein sequence ID" value="QBE47644.1"/>
    <property type="molecule type" value="Genomic_DNA"/>
</dbReference>
<evidence type="ECO:0000313" key="3">
    <source>
        <dbReference type="EMBL" id="QBE47644.1"/>
    </source>
</evidence>
<dbReference type="KEGG" id="ltr:EVS81_01355"/>
<proteinExistence type="inferred from homology"/>
<organism evidence="3 4">
    <name type="scientific">Leucobacter triazinivorans</name>
    <dbReference type="NCBI Taxonomy" id="1784719"/>
    <lineage>
        <taxon>Bacteria</taxon>
        <taxon>Bacillati</taxon>
        <taxon>Actinomycetota</taxon>
        <taxon>Actinomycetes</taxon>
        <taxon>Micrococcales</taxon>
        <taxon>Microbacteriaceae</taxon>
        <taxon>Leucobacter</taxon>
    </lineage>
</organism>
<dbReference type="CDD" id="cd10148">
    <property type="entry name" value="CsoR-like_DUF156"/>
    <property type="match status" value="1"/>
</dbReference>
<keyword evidence="2" id="KW-0186">Copper</keyword>
<dbReference type="GO" id="GO:0046872">
    <property type="term" value="F:metal ion binding"/>
    <property type="evidence" value="ECO:0007669"/>
    <property type="project" value="InterPro"/>
</dbReference>
<evidence type="ECO:0000256" key="1">
    <source>
        <dbReference type="ARBA" id="ARBA00005428"/>
    </source>
</evidence>
<evidence type="ECO:0000313" key="4">
    <source>
        <dbReference type="Proteomes" id="UP000289260"/>
    </source>
</evidence>
<keyword evidence="4" id="KW-1185">Reference proteome</keyword>
<dbReference type="Proteomes" id="UP000289260">
    <property type="component" value="Chromosome"/>
</dbReference>
<dbReference type="PANTHER" id="PTHR33677:SF5">
    <property type="entry name" value="TRANSCRIPTIONAL REPRESSOR FRMR"/>
    <property type="match status" value="1"/>
</dbReference>
<gene>
    <name evidence="3" type="ORF">EVS81_01355</name>
</gene>
<dbReference type="InterPro" id="IPR038390">
    <property type="entry name" value="Metal_Tscrpt_repr_sf"/>
</dbReference>
<protein>
    <submittedName>
        <fullName evidence="3">Transcriptional regulator</fullName>
    </submittedName>
</protein>
<comment type="similarity">
    <text evidence="1">Belongs to the CsoR family.</text>
</comment>
<dbReference type="PANTHER" id="PTHR33677">
    <property type="entry name" value="TRANSCRIPTIONAL REPRESSOR FRMR-RELATED"/>
    <property type="match status" value="1"/>
</dbReference>
<accession>A0A4P6KE35</accession>
<dbReference type="Gene3D" id="1.20.58.1000">
    <property type="entry name" value="Metal-sensitive repressor, helix protomer"/>
    <property type="match status" value="1"/>
</dbReference>
<dbReference type="GO" id="GO:0045892">
    <property type="term" value="P:negative regulation of DNA-templated transcription"/>
    <property type="evidence" value="ECO:0007669"/>
    <property type="project" value="UniProtKB-ARBA"/>
</dbReference>
<name>A0A4P6KE35_9MICO</name>
<dbReference type="RefSeq" id="WP_130108799.1">
    <property type="nucleotide sequence ID" value="NZ_CP035806.1"/>
</dbReference>
<dbReference type="GO" id="GO:0003677">
    <property type="term" value="F:DNA binding"/>
    <property type="evidence" value="ECO:0007669"/>
    <property type="project" value="InterPro"/>
</dbReference>
<dbReference type="InterPro" id="IPR003735">
    <property type="entry name" value="Metal_Tscrpt_repr"/>
</dbReference>
<reference evidence="3 4" key="1">
    <citation type="submission" date="2019-02" db="EMBL/GenBank/DDBJ databases">
        <authorList>
            <person name="Sun L."/>
            <person name="Pan D."/>
            <person name="Wu X."/>
        </authorList>
    </citation>
    <scope>NUCLEOTIDE SEQUENCE [LARGE SCALE GENOMIC DNA]</scope>
    <source>
        <strain evidence="3 4">JW-1</strain>
    </source>
</reference>
<sequence>MNAERIHGGQSEESRAAANRKIVNRLRRAQGQLAAVIATVEEDAPCRNTVQQLAAVSKAVDRAGYLLIANALTECLSHPQPHGSDGPEELEKLFLTLA</sequence>
<evidence type="ECO:0000256" key="2">
    <source>
        <dbReference type="ARBA" id="ARBA00023008"/>
    </source>
</evidence>